<dbReference type="RefSeq" id="XP_064705147.1">
    <property type="nucleotide sequence ID" value="XM_064847426.1"/>
</dbReference>
<dbReference type="PROSITE" id="PS50181">
    <property type="entry name" value="FBOX"/>
    <property type="match status" value="1"/>
</dbReference>
<dbReference type="AlphaFoldDB" id="A0AAV9N6D2"/>
<sequence length="569" mass="66825">MLDTLPQEIFQQVLPWLEKKELKALRLINVAFSQHISKALFRSIDVSCLTLHRLVAFGHHPQLRDMVEELCYHEMLLRPDNPRWVNSRRGKDIENLWKTIRQFCRQPRDRPPTLRELAVEKRYRVPRPEPLEHYVDWNIPMYPGEDLASIPVQLRVQAEFDRMISSVHNVYQNYERRQRLDSLERVFCKYLPLLPNLRRLVSVEAAASENAHSYSIPECFPLLEPIGEHFPLTDAAIRTYFSSYTNPWPGHGFFAMLGALNLSRRLKIQSLETYRGSDLWNKRGVDINEFQMLSPLINGDSYLRVFQSLETLNLCLETSEHESLWNDVLPPALVKAQKLKHLEISLTSLSENIQVPFTSILPMSPLLSLETVILEGFSFECSEMCGWLFLHPMLRTVKLRSARLKGLWKNLLNTLSKNRKFKLQCFELKSPWDHDTQEQEQGRRADTLVPARVSHVDALYFINEGGSNPFETRWWRKFDVWPNEDENTRFRKLNIVRHNEDPVRWPNFEIWPKMGEDMEDNQSEYSDMSEYLSDDHPDPPSDEDLDGPEYDEDYDFDAEDDSDVDMEGT</sequence>
<gene>
    <name evidence="3" type="ORF">LTR84_003842</name>
</gene>
<evidence type="ECO:0000259" key="2">
    <source>
        <dbReference type="PROSITE" id="PS50181"/>
    </source>
</evidence>
<evidence type="ECO:0000256" key="1">
    <source>
        <dbReference type="SAM" id="MobiDB-lite"/>
    </source>
</evidence>
<dbReference type="InterPro" id="IPR001810">
    <property type="entry name" value="F-box_dom"/>
</dbReference>
<dbReference type="GeneID" id="89972025"/>
<organism evidence="3 4">
    <name type="scientific">Exophiala bonariae</name>
    <dbReference type="NCBI Taxonomy" id="1690606"/>
    <lineage>
        <taxon>Eukaryota</taxon>
        <taxon>Fungi</taxon>
        <taxon>Dikarya</taxon>
        <taxon>Ascomycota</taxon>
        <taxon>Pezizomycotina</taxon>
        <taxon>Eurotiomycetes</taxon>
        <taxon>Chaetothyriomycetidae</taxon>
        <taxon>Chaetothyriales</taxon>
        <taxon>Herpotrichiellaceae</taxon>
        <taxon>Exophiala</taxon>
    </lineage>
</organism>
<evidence type="ECO:0000313" key="4">
    <source>
        <dbReference type="Proteomes" id="UP001358417"/>
    </source>
</evidence>
<feature type="compositionally biased region" description="Acidic residues" evidence="1">
    <location>
        <begin position="540"/>
        <end position="569"/>
    </location>
</feature>
<proteinExistence type="predicted"/>
<keyword evidence="4" id="KW-1185">Reference proteome</keyword>
<name>A0AAV9N6D2_9EURO</name>
<feature type="domain" description="F-box" evidence="2">
    <location>
        <begin position="1"/>
        <end position="44"/>
    </location>
</feature>
<comment type="caution">
    <text evidence="3">The sequence shown here is derived from an EMBL/GenBank/DDBJ whole genome shotgun (WGS) entry which is preliminary data.</text>
</comment>
<evidence type="ECO:0000313" key="3">
    <source>
        <dbReference type="EMBL" id="KAK5050561.1"/>
    </source>
</evidence>
<reference evidence="3 4" key="1">
    <citation type="submission" date="2023-08" db="EMBL/GenBank/DDBJ databases">
        <title>Black Yeasts Isolated from many extreme environments.</title>
        <authorList>
            <person name="Coleine C."/>
            <person name="Stajich J.E."/>
            <person name="Selbmann L."/>
        </authorList>
    </citation>
    <scope>NUCLEOTIDE SEQUENCE [LARGE SCALE GENOMIC DNA]</scope>
    <source>
        <strain evidence="3 4">CCFEE 5792</strain>
    </source>
</reference>
<dbReference type="Proteomes" id="UP001358417">
    <property type="component" value="Unassembled WGS sequence"/>
</dbReference>
<accession>A0AAV9N6D2</accession>
<protein>
    <recommendedName>
        <fullName evidence="2">F-box domain-containing protein</fullName>
    </recommendedName>
</protein>
<dbReference type="EMBL" id="JAVRRD010000017">
    <property type="protein sequence ID" value="KAK5050561.1"/>
    <property type="molecule type" value="Genomic_DNA"/>
</dbReference>
<feature type="region of interest" description="Disordered" evidence="1">
    <location>
        <begin position="519"/>
        <end position="569"/>
    </location>
</feature>